<dbReference type="PROSITE" id="PS00028">
    <property type="entry name" value="ZINC_FINGER_C2H2_1"/>
    <property type="match status" value="1"/>
</dbReference>
<dbReference type="SMART" id="SM00355">
    <property type="entry name" value="ZnF_C2H2"/>
    <property type="match status" value="2"/>
</dbReference>
<evidence type="ECO:0000256" key="2">
    <source>
        <dbReference type="ARBA" id="ARBA00022723"/>
    </source>
</evidence>
<evidence type="ECO:0000259" key="9">
    <source>
        <dbReference type="PROSITE" id="PS50157"/>
    </source>
</evidence>
<dbReference type="Gene3D" id="3.30.160.60">
    <property type="entry name" value="Classic Zinc Finger"/>
    <property type="match status" value="2"/>
</dbReference>
<feature type="domain" description="C2H2-type" evidence="9">
    <location>
        <begin position="4"/>
        <end position="27"/>
    </location>
</feature>
<dbReference type="AlphaFoldDB" id="A0AAN4YYN2"/>
<dbReference type="InterPro" id="IPR013087">
    <property type="entry name" value="Znf_C2H2_type"/>
</dbReference>
<keyword evidence="11" id="KW-1185">Reference proteome</keyword>
<feature type="domain" description="C2H2-type" evidence="9">
    <location>
        <begin position="32"/>
        <end position="62"/>
    </location>
</feature>
<accession>A0AAN4YYN2</accession>
<keyword evidence="3" id="KW-0677">Repeat</keyword>
<proteinExistence type="predicted"/>
<dbReference type="PROSITE" id="PS50157">
    <property type="entry name" value="ZINC_FINGER_C2H2_2"/>
    <property type="match status" value="2"/>
</dbReference>
<dbReference type="PANTHER" id="PTHR24394:SF29">
    <property type="entry name" value="MYONEURIN"/>
    <property type="match status" value="1"/>
</dbReference>
<keyword evidence="2" id="KW-0479">Metal-binding</keyword>
<evidence type="ECO:0000256" key="8">
    <source>
        <dbReference type="SAM" id="MobiDB-lite"/>
    </source>
</evidence>
<dbReference type="GO" id="GO:0000981">
    <property type="term" value="F:DNA-binding transcription factor activity, RNA polymerase II-specific"/>
    <property type="evidence" value="ECO:0007669"/>
    <property type="project" value="TreeGrafter"/>
</dbReference>
<evidence type="ECO:0000256" key="3">
    <source>
        <dbReference type="ARBA" id="ARBA00022737"/>
    </source>
</evidence>
<feature type="region of interest" description="Disordered" evidence="8">
    <location>
        <begin position="54"/>
        <end position="89"/>
    </location>
</feature>
<dbReference type="FunFam" id="3.30.160.60:FF:000100">
    <property type="entry name" value="Zinc finger 45-like"/>
    <property type="match status" value="1"/>
</dbReference>
<feature type="compositionally biased region" description="Basic and acidic residues" evidence="8">
    <location>
        <begin position="60"/>
        <end position="74"/>
    </location>
</feature>
<evidence type="ECO:0000256" key="6">
    <source>
        <dbReference type="ARBA" id="ARBA00023242"/>
    </source>
</evidence>
<evidence type="ECO:0000313" key="10">
    <source>
        <dbReference type="EMBL" id="GMR31327.1"/>
    </source>
</evidence>
<evidence type="ECO:0000256" key="5">
    <source>
        <dbReference type="ARBA" id="ARBA00022833"/>
    </source>
</evidence>
<dbReference type="GO" id="GO:0005634">
    <property type="term" value="C:nucleus"/>
    <property type="evidence" value="ECO:0007669"/>
    <property type="project" value="UniProtKB-SubCell"/>
</dbReference>
<comment type="caution">
    <text evidence="10">The sequence shown here is derived from an EMBL/GenBank/DDBJ whole genome shotgun (WGS) entry which is preliminary data.</text>
</comment>
<dbReference type="Pfam" id="PF00096">
    <property type="entry name" value="zf-C2H2"/>
    <property type="match status" value="2"/>
</dbReference>
<feature type="non-terminal residue" evidence="10">
    <location>
        <position position="89"/>
    </location>
</feature>
<name>A0AAN4YYN2_9BILA</name>
<sequence length="89" mass="10269">EKPFPCAHCGMSFRTTTTRNNHVRLVHKIKAYSCLTCGEQFNRQDKLRKHLIINEGHTQMNEEKSASDSLNKEEIIDEDPMNEQPGPSR</sequence>
<dbReference type="SUPFAM" id="SSF57667">
    <property type="entry name" value="beta-beta-alpha zinc fingers"/>
    <property type="match status" value="1"/>
</dbReference>
<dbReference type="Proteomes" id="UP001328107">
    <property type="component" value="Unassembled WGS sequence"/>
</dbReference>
<dbReference type="EMBL" id="BTRK01000001">
    <property type="protein sequence ID" value="GMR31327.1"/>
    <property type="molecule type" value="Genomic_DNA"/>
</dbReference>
<reference evidence="11" key="1">
    <citation type="submission" date="2022-10" db="EMBL/GenBank/DDBJ databases">
        <title>Genome assembly of Pristionchus species.</title>
        <authorList>
            <person name="Yoshida K."/>
            <person name="Sommer R.J."/>
        </authorList>
    </citation>
    <scope>NUCLEOTIDE SEQUENCE [LARGE SCALE GENOMIC DNA]</scope>
    <source>
        <strain evidence="11">RS5460</strain>
    </source>
</reference>
<evidence type="ECO:0000313" key="11">
    <source>
        <dbReference type="Proteomes" id="UP001328107"/>
    </source>
</evidence>
<dbReference type="InterPro" id="IPR036236">
    <property type="entry name" value="Znf_C2H2_sf"/>
</dbReference>
<keyword evidence="6" id="KW-0539">Nucleus</keyword>
<evidence type="ECO:0000256" key="7">
    <source>
        <dbReference type="PROSITE-ProRule" id="PRU00042"/>
    </source>
</evidence>
<dbReference type="GO" id="GO:0008270">
    <property type="term" value="F:zinc ion binding"/>
    <property type="evidence" value="ECO:0007669"/>
    <property type="project" value="UniProtKB-KW"/>
</dbReference>
<organism evidence="10 11">
    <name type="scientific">Pristionchus mayeri</name>
    <dbReference type="NCBI Taxonomy" id="1317129"/>
    <lineage>
        <taxon>Eukaryota</taxon>
        <taxon>Metazoa</taxon>
        <taxon>Ecdysozoa</taxon>
        <taxon>Nematoda</taxon>
        <taxon>Chromadorea</taxon>
        <taxon>Rhabditida</taxon>
        <taxon>Rhabditina</taxon>
        <taxon>Diplogasteromorpha</taxon>
        <taxon>Diplogasteroidea</taxon>
        <taxon>Neodiplogasteridae</taxon>
        <taxon>Pristionchus</taxon>
    </lineage>
</organism>
<keyword evidence="4 7" id="KW-0863">Zinc-finger</keyword>
<comment type="subcellular location">
    <subcellularLocation>
        <location evidence="1">Nucleus</location>
    </subcellularLocation>
</comment>
<keyword evidence="5" id="KW-0862">Zinc</keyword>
<evidence type="ECO:0000256" key="4">
    <source>
        <dbReference type="ARBA" id="ARBA00022771"/>
    </source>
</evidence>
<dbReference type="PANTHER" id="PTHR24394">
    <property type="entry name" value="ZINC FINGER PROTEIN"/>
    <property type="match status" value="1"/>
</dbReference>
<protein>
    <recommendedName>
        <fullName evidence="9">C2H2-type domain-containing protein</fullName>
    </recommendedName>
</protein>
<feature type="non-terminal residue" evidence="10">
    <location>
        <position position="1"/>
    </location>
</feature>
<evidence type="ECO:0000256" key="1">
    <source>
        <dbReference type="ARBA" id="ARBA00004123"/>
    </source>
</evidence>
<gene>
    <name evidence="10" type="ORF">PMAYCL1PPCAC_01522</name>
</gene>